<evidence type="ECO:0000313" key="7">
    <source>
        <dbReference type="Proteomes" id="UP000239706"/>
    </source>
</evidence>
<dbReference type="OrthoDB" id="442799at2"/>
<dbReference type="NCBIfam" id="TIGR01766">
    <property type="entry name" value="IS200/IS605 family accessory protein TnpB-like domain"/>
    <property type="match status" value="1"/>
</dbReference>
<dbReference type="Proteomes" id="UP000239706">
    <property type="component" value="Unassembled WGS sequence"/>
</dbReference>
<keyword evidence="4" id="KW-0233">DNA recombination</keyword>
<keyword evidence="7" id="KW-1185">Reference proteome</keyword>
<dbReference type="InterPro" id="IPR010095">
    <property type="entry name" value="Cas12f1-like_TNB"/>
</dbReference>
<dbReference type="EMBL" id="PVXO01000054">
    <property type="protein sequence ID" value="PRR77963.1"/>
    <property type="molecule type" value="Genomic_DNA"/>
</dbReference>
<dbReference type="GO" id="GO:0032196">
    <property type="term" value="P:transposition"/>
    <property type="evidence" value="ECO:0007669"/>
    <property type="project" value="UniProtKB-KW"/>
</dbReference>
<evidence type="ECO:0000259" key="5">
    <source>
        <dbReference type="Pfam" id="PF01385"/>
    </source>
</evidence>
<dbReference type="GO" id="GO:0006310">
    <property type="term" value="P:DNA recombination"/>
    <property type="evidence" value="ECO:0007669"/>
    <property type="project" value="UniProtKB-KW"/>
</dbReference>
<reference evidence="6 7" key="1">
    <citation type="submission" date="2018-03" db="EMBL/GenBank/DDBJ databases">
        <title>Genome sequence of Clostridium liquoris DSM 100320.</title>
        <authorList>
            <person name="Poehlein A."/>
            <person name="Daniel R."/>
        </authorList>
    </citation>
    <scope>NUCLEOTIDE SEQUENCE [LARGE SCALE GENOMIC DNA]</scope>
    <source>
        <strain evidence="6 7">DSM 100320</strain>
    </source>
</reference>
<name>A0A2T0B2B8_9CLOT</name>
<dbReference type="AlphaFoldDB" id="A0A2T0B2B8"/>
<accession>A0A2T0B2B8</accession>
<sequence length="385" mass="44626">MKRVISFVLKPNKNQQIILGCLTYASSKLWNIANYERKNWVKESGLEYPNWFKQKKELKNHFWYKNLPFQSAQEVLKQLNESWKSFYTLKKTGGVGNPKPPKFKHSKFNVRYLNKGFKCLENSIRLSIPKQLQNYLKERFSITDKFLNIACPKEIHGIPKIIEIIPQANKSYSINIIVDLPDVNLKADNSIYMSIDLGINNLMAAYLSTGETFIISGRQILSINNYFDKKTAYCQGISDSQQSAKGIQYPKKSKRVKQLYIKRAKQIDHVLHTATKRVMDIAEQYNVCKIIIGDITNIRDNKDLGNTTNQKFHKWPFKKISDKLTYKAEQQGIAIERQEESYTSQCSPHAEKVSKEYAVKSNRKHRGLYKEGAQIYNAEGVNSFK</sequence>
<evidence type="ECO:0000256" key="2">
    <source>
        <dbReference type="ARBA" id="ARBA00022578"/>
    </source>
</evidence>
<gene>
    <name evidence="6" type="ORF">CLLI_20580</name>
</gene>
<dbReference type="NCBIfam" id="NF040570">
    <property type="entry name" value="guided_TnpB"/>
    <property type="match status" value="1"/>
</dbReference>
<dbReference type="InterPro" id="IPR001959">
    <property type="entry name" value="Transposase"/>
</dbReference>
<proteinExistence type="inferred from homology"/>
<protein>
    <submittedName>
        <fullName evidence="6">Putative transposase</fullName>
    </submittedName>
</protein>
<comment type="caution">
    <text evidence="6">The sequence shown here is derived from an EMBL/GenBank/DDBJ whole genome shotgun (WGS) entry which is preliminary data.</text>
</comment>
<comment type="similarity">
    <text evidence="1">In the C-terminal section; belongs to the transposase 35 family.</text>
</comment>
<evidence type="ECO:0000313" key="6">
    <source>
        <dbReference type="EMBL" id="PRR77963.1"/>
    </source>
</evidence>
<dbReference type="Pfam" id="PF01385">
    <property type="entry name" value="OrfB_IS605"/>
    <property type="match status" value="1"/>
</dbReference>
<evidence type="ECO:0000256" key="4">
    <source>
        <dbReference type="ARBA" id="ARBA00023172"/>
    </source>
</evidence>
<keyword evidence="2" id="KW-0815">Transposition</keyword>
<feature type="domain" description="Probable transposase IS891/IS1136/IS1341" evidence="5">
    <location>
        <begin position="181"/>
        <end position="298"/>
    </location>
</feature>
<evidence type="ECO:0000256" key="3">
    <source>
        <dbReference type="ARBA" id="ARBA00023125"/>
    </source>
</evidence>
<dbReference type="GO" id="GO:0003677">
    <property type="term" value="F:DNA binding"/>
    <property type="evidence" value="ECO:0007669"/>
    <property type="project" value="UniProtKB-KW"/>
</dbReference>
<keyword evidence="3" id="KW-0238">DNA-binding</keyword>
<evidence type="ECO:0000256" key="1">
    <source>
        <dbReference type="ARBA" id="ARBA00008761"/>
    </source>
</evidence>
<organism evidence="6 7">
    <name type="scientific">Clostridium liquoris</name>
    <dbReference type="NCBI Taxonomy" id="1289519"/>
    <lineage>
        <taxon>Bacteria</taxon>
        <taxon>Bacillati</taxon>
        <taxon>Bacillota</taxon>
        <taxon>Clostridia</taxon>
        <taxon>Eubacteriales</taxon>
        <taxon>Clostridiaceae</taxon>
        <taxon>Clostridium</taxon>
    </lineage>
</organism>
<dbReference type="RefSeq" id="WP_106064135.1">
    <property type="nucleotide sequence ID" value="NZ_PVXO01000054.1"/>
</dbReference>